<keyword evidence="1" id="KW-0677">Repeat</keyword>
<proteinExistence type="predicted"/>
<dbReference type="Proteomes" id="UP000681720">
    <property type="component" value="Unassembled WGS sequence"/>
</dbReference>
<dbReference type="PROSITE" id="PS51125">
    <property type="entry name" value="NHL"/>
    <property type="match status" value="2"/>
</dbReference>
<evidence type="ECO:0000313" key="4">
    <source>
        <dbReference type="Proteomes" id="UP000681720"/>
    </source>
</evidence>
<dbReference type="Pfam" id="PF01436">
    <property type="entry name" value="NHL"/>
    <property type="match status" value="1"/>
</dbReference>
<dbReference type="GO" id="GO:0008270">
    <property type="term" value="F:zinc ion binding"/>
    <property type="evidence" value="ECO:0007669"/>
    <property type="project" value="UniProtKB-KW"/>
</dbReference>
<organism evidence="3 4">
    <name type="scientific">Rotaria magnacalcarata</name>
    <dbReference type="NCBI Taxonomy" id="392030"/>
    <lineage>
        <taxon>Eukaryota</taxon>
        <taxon>Metazoa</taxon>
        <taxon>Spiralia</taxon>
        <taxon>Gnathifera</taxon>
        <taxon>Rotifera</taxon>
        <taxon>Eurotatoria</taxon>
        <taxon>Bdelloidea</taxon>
        <taxon>Philodinida</taxon>
        <taxon>Philodinidae</taxon>
        <taxon>Rotaria</taxon>
    </lineage>
</organism>
<dbReference type="AlphaFoldDB" id="A0A8S3JSI3"/>
<name>A0A8S3JSI3_9BILA</name>
<feature type="repeat" description="NHL" evidence="2">
    <location>
        <begin position="84"/>
        <end position="113"/>
    </location>
</feature>
<feature type="non-terminal residue" evidence="3">
    <location>
        <position position="1"/>
    </location>
</feature>
<dbReference type="Gene3D" id="2.120.10.30">
    <property type="entry name" value="TolB, C-terminal domain"/>
    <property type="match status" value="1"/>
</dbReference>
<reference evidence="3" key="1">
    <citation type="submission" date="2021-02" db="EMBL/GenBank/DDBJ databases">
        <authorList>
            <person name="Nowell W R."/>
        </authorList>
    </citation>
    <scope>NUCLEOTIDE SEQUENCE</scope>
</reference>
<accession>A0A8S3JSI3</accession>
<dbReference type="SUPFAM" id="SSF101898">
    <property type="entry name" value="NHL repeat"/>
    <property type="match status" value="1"/>
</dbReference>
<dbReference type="PANTHER" id="PTHR24104">
    <property type="entry name" value="E3 UBIQUITIN-PROTEIN LIGASE NHLRC1-RELATED"/>
    <property type="match status" value="1"/>
</dbReference>
<gene>
    <name evidence="3" type="ORF">GIL414_LOCUS85277</name>
</gene>
<comment type="caution">
    <text evidence="3">The sequence shown here is derived from an EMBL/GenBank/DDBJ whole genome shotgun (WGS) entry which is preliminary data.</text>
</comment>
<dbReference type="EMBL" id="CAJOBJ010369696">
    <property type="protein sequence ID" value="CAF5222837.1"/>
    <property type="molecule type" value="Genomic_DNA"/>
</dbReference>
<feature type="repeat" description="NHL" evidence="2">
    <location>
        <begin position="28"/>
        <end position="71"/>
    </location>
</feature>
<dbReference type="PANTHER" id="PTHR24104:SF25">
    <property type="entry name" value="PROTEIN LIN-41"/>
    <property type="match status" value="1"/>
</dbReference>
<sequence>MVHILWIEGIIEYSFGNKASALIGVTLAGQSGLAGSVANQFSSPTAITLDQYGNIYVMDSGNDRIQQWTPGATFGITVASAAMSTPRGMAFDPSGNLAVADSGYHRIVQFSVIC</sequence>
<protein>
    <recommendedName>
        <fullName evidence="5">NHL repeat containing protein</fullName>
    </recommendedName>
</protein>
<evidence type="ECO:0000256" key="1">
    <source>
        <dbReference type="ARBA" id="ARBA00022737"/>
    </source>
</evidence>
<evidence type="ECO:0000313" key="3">
    <source>
        <dbReference type="EMBL" id="CAF5222837.1"/>
    </source>
</evidence>
<dbReference type="InterPro" id="IPR050952">
    <property type="entry name" value="TRIM-NHL_E3_ligases"/>
</dbReference>
<dbReference type="InterPro" id="IPR011042">
    <property type="entry name" value="6-blade_b-propeller_TolB-like"/>
</dbReference>
<evidence type="ECO:0008006" key="5">
    <source>
        <dbReference type="Google" id="ProtNLM"/>
    </source>
</evidence>
<dbReference type="InterPro" id="IPR001258">
    <property type="entry name" value="NHL_repeat"/>
</dbReference>
<evidence type="ECO:0000256" key="2">
    <source>
        <dbReference type="PROSITE-ProRule" id="PRU00504"/>
    </source>
</evidence>